<dbReference type="PROSITE" id="PS51257">
    <property type="entry name" value="PROKAR_LIPOPROTEIN"/>
    <property type="match status" value="1"/>
</dbReference>
<protein>
    <submittedName>
        <fullName evidence="3">Uncharacterized protein</fullName>
    </submittedName>
</protein>
<dbReference type="RefSeq" id="WP_272006144.1">
    <property type="nucleotide sequence ID" value="NZ_JAQNDN010000022.1"/>
</dbReference>
<feature type="signal peptide" evidence="2">
    <location>
        <begin position="1"/>
        <end position="17"/>
    </location>
</feature>
<comment type="caution">
    <text evidence="3">The sequence shown here is derived from an EMBL/GenBank/DDBJ whole genome shotgun (WGS) entry which is preliminary data.</text>
</comment>
<keyword evidence="2" id="KW-0732">Signal</keyword>
<feature type="compositionally biased region" description="Low complexity" evidence="1">
    <location>
        <begin position="21"/>
        <end position="51"/>
    </location>
</feature>
<dbReference type="Proteomes" id="UP001217838">
    <property type="component" value="Unassembled WGS sequence"/>
</dbReference>
<sequence length="403" mass="43058">MKRRHLFTFALVLPALAGCPDNSSTSDTDAATEATGDNTAGTEPTTGTPENCDGIMVSPIDESACMPEASDYMPRSNNSADDSWPACVSDMGPYTLVAGTPGAQARIVAYENIADLLWRKSSPTPEDFTAARDEYVIAEGLESRVSRREDLHVDPIPMSDWDPQVDSDKQCTVASNVTKYPERCVGPAAIQPILDEAFAAGQAGEGDPDIHAARIHGALDWFLYLSIYKEANTCATETAEDCDATWAYYTGGQSIDAGIGLSAEVKAQSPGTHERIHDGIMAVRCWRELTKDVDTYPLLDALTPEQVDLFEQGWEQLDQALHRGLAVVVRGNMKAYIDAACAGEARAAIWADIIASAPGLQGEAARRDSANAKVLSDLWAMDAPTAADVAAGVVALDAIFPCP</sequence>
<feature type="region of interest" description="Disordered" evidence="1">
    <location>
        <begin position="20"/>
        <end position="53"/>
    </location>
</feature>
<evidence type="ECO:0000256" key="1">
    <source>
        <dbReference type="SAM" id="MobiDB-lite"/>
    </source>
</evidence>
<keyword evidence="4" id="KW-1185">Reference proteome</keyword>
<evidence type="ECO:0000313" key="4">
    <source>
        <dbReference type="Proteomes" id="UP001217838"/>
    </source>
</evidence>
<proteinExistence type="predicted"/>
<evidence type="ECO:0000256" key="2">
    <source>
        <dbReference type="SAM" id="SignalP"/>
    </source>
</evidence>
<reference evidence="3 4" key="1">
    <citation type="submission" date="2022-11" db="EMBL/GenBank/DDBJ databases">
        <title>Minimal conservation of predation-associated metabolite biosynthetic gene clusters underscores biosynthetic potential of Myxococcota including descriptions for ten novel species: Archangium lansinium sp. nov., Myxococcus landrumus sp. nov., Nannocystis bai.</title>
        <authorList>
            <person name="Ahearne A."/>
            <person name="Stevens C."/>
            <person name="Dowd S."/>
        </authorList>
    </citation>
    <scope>NUCLEOTIDE SEQUENCE [LARGE SCALE GENOMIC DNA]</scope>
    <source>
        <strain evidence="3 4">NCELM</strain>
    </source>
</reference>
<evidence type="ECO:0000313" key="3">
    <source>
        <dbReference type="EMBL" id="MDC0673319.1"/>
    </source>
</evidence>
<dbReference type="EMBL" id="JAQNDN010000022">
    <property type="protein sequence ID" value="MDC0673319.1"/>
    <property type="molecule type" value="Genomic_DNA"/>
</dbReference>
<name>A0ABT5BII5_9BACT</name>
<feature type="chain" id="PRO_5045292619" evidence="2">
    <location>
        <begin position="18"/>
        <end position="403"/>
    </location>
</feature>
<accession>A0ABT5BII5</accession>
<organism evidence="3 4">
    <name type="scientific">Nannocystis radixulma</name>
    <dbReference type="NCBI Taxonomy" id="2995305"/>
    <lineage>
        <taxon>Bacteria</taxon>
        <taxon>Pseudomonadati</taxon>
        <taxon>Myxococcota</taxon>
        <taxon>Polyangia</taxon>
        <taxon>Nannocystales</taxon>
        <taxon>Nannocystaceae</taxon>
        <taxon>Nannocystis</taxon>
    </lineage>
</organism>
<gene>
    <name evidence="3" type="ORF">POL58_36585</name>
</gene>